<dbReference type="AlphaFoldDB" id="A0LLJ1"/>
<protein>
    <submittedName>
        <fullName evidence="2">Uncharacterized protein</fullName>
    </submittedName>
</protein>
<dbReference type="RefSeq" id="WP_011699460.1">
    <property type="nucleotide sequence ID" value="NC_008554.1"/>
</dbReference>
<dbReference type="STRING" id="335543.Sfum_2615"/>
<name>A0LLJ1_SYNFM</name>
<dbReference type="PANTHER" id="PTHR35580">
    <property type="entry name" value="CELL SURFACE GLYCOPROTEIN (S-LAYER PROTEIN)-LIKE PROTEIN"/>
    <property type="match status" value="1"/>
</dbReference>
<evidence type="ECO:0000256" key="1">
    <source>
        <dbReference type="SAM" id="SignalP"/>
    </source>
</evidence>
<gene>
    <name evidence="2" type="ordered locus">Sfum_2615</name>
</gene>
<sequence precursor="true">MKAKTLLSLFALLLSWMPASAFAELAGWTRGNVAIADGRGMGGAGTDRLSAETFSGAPVAGVMADPSMESEGVGADPVLSAEGSTVPQAADPGGWVRKYPPQPRDVSAGASDVAVDGAGNVYITGWIGTGVLTVKYDNAGKLQWARRFAGEGGAAGRCIAVDASGNVYVAGCIGSTPAVDIVAIKYSPDGVHQWARYYNGPTNQVDWAAAMAVDGSGNVYVTGVADQVAPGNSYVVTLKYSGNGELYWASRHKGYISGGDASRRSMALDAAGNVYVVAGHTLGENPSFFLLKYGTDGRLRWKRRYGGVPEIKWCVGFAVAVDDAGNAYVCGLTVRWDDETKYLIHKYRANGTRQWERTPRFEPCTGTCWASIAVDGSGNVYVVDISRGNDLLCGFSTSKYDSNGDRQWKRRIHESTEDHSTSDWPAIAVDGPGAVYVTGGLSGQSIGSDIAAAKYDADGHLQWSKRYDGTGRHDTPSGIAFDAAGNAFVTGISYRTDAIFEAVTIKIPTDGGN</sequence>
<dbReference type="Gene3D" id="2.120.10.30">
    <property type="entry name" value="TolB, C-terminal domain"/>
    <property type="match status" value="1"/>
</dbReference>
<accession>A0LLJ1</accession>
<dbReference type="InterPro" id="IPR052918">
    <property type="entry name" value="Motility_Chemotaxis_Reg"/>
</dbReference>
<dbReference type="eggNOG" id="COG1520">
    <property type="taxonomic scope" value="Bacteria"/>
</dbReference>
<dbReference type="EMBL" id="CP000478">
    <property type="protein sequence ID" value="ABK18293.1"/>
    <property type="molecule type" value="Genomic_DNA"/>
</dbReference>
<dbReference type="InterPro" id="IPR010620">
    <property type="entry name" value="SBBP_repeat"/>
</dbReference>
<organism evidence="2 3">
    <name type="scientific">Syntrophobacter fumaroxidans (strain DSM 10017 / MPOB)</name>
    <dbReference type="NCBI Taxonomy" id="335543"/>
    <lineage>
        <taxon>Bacteria</taxon>
        <taxon>Pseudomonadati</taxon>
        <taxon>Thermodesulfobacteriota</taxon>
        <taxon>Syntrophobacteria</taxon>
        <taxon>Syntrophobacterales</taxon>
        <taxon>Syntrophobacteraceae</taxon>
        <taxon>Syntrophobacter</taxon>
    </lineage>
</organism>
<dbReference type="PANTHER" id="PTHR35580:SF1">
    <property type="entry name" value="PHYTASE-LIKE DOMAIN-CONTAINING PROTEIN"/>
    <property type="match status" value="1"/>
</dbReference>
<dbReference type="SUPFAM" id="SSF101898">
    <property type="entry name" value="NHL repeat"/>
    <property type="match status" value="2"/>
</dbReference>
<dbReference type="Pfam" id="PF06739">
    <property type="entry name" value="SBBP"/>
    <property type="match status" value="2"/>
</dbReference>
<dbReference type="HOGENOM" id="CLU_035227_1_1_7"/>
<reference evidence="2 3" key="1">
    <citation type="submission" date="2006-10" db="EMBL/GenBank/DDBJ databases">
        <title>Complete sequence of Syntrophobacter fumaroxidans MPOB.</title>
        <authorList>
            <consortium name="US DOE Joint Genome Institute"/>
            <person name="Copeland A."/>
            <person name="Lucas S."/>
            <person name="Lapidus A."/>
            <person name="Barry K."/>
            <person name="Detter J.C."/>
            <person name="Glavina del Rio T."/>
            <person name="Hammon N."/>
            <person name="Israni S."/>
            <person name="Pitluck S."/>
            <person name="Goltsman E.G."/>
            <person name="Martinez M."/>
            <person name="Schmutz J."/>
            <person name="Larimer F."/>
            <person name="Land M."/>
            <person name="Hauser L."/>
            <person name="Kyrpides N."/>
            <person name="Kim E."/>
            <person name="Boone D.R."/>
            <person name="Brockman F."/>
            <person name="Culley D."/>
            <person name="Ferry J."/>
            <person name="Gunsalus R."/>
            <person name="McInerney M.J."/>
            <person name="Morrison M."/>
            <person name="Plugge C."/>
            <person name="Rohlin L."/>
            <person name="Scholten J."/>
            <person name="Sieber J."/>
            <person name="Stams A.J.M."/>
            <person name="Worm P."/>
            <person name="Henstra A.M."/>
            <person name="Richardson P."/>
        </authorList>
    </citation>
    <scope>NUCLEOTIDE SEQUENCE [LARGE SCALE GENOMIC DNA]</scope>
    <source>
        <strain evidence="3">DSM 10017 / MPOB</strain>
    </source>
</reference>
<feature type="chain" id="PRO_5002626630" evidence="1">
    <location>
        <begin position="24"/>
        <end position="513"/>
    </location>
</feature>
<keyword evidence="3" id="KW-1185">Reference proteome</keyword>
<dbReference type="Gene3D" id="2.40.10.500">
    <property type="match status" value="2"/>
</dbReference>
<dbReference type="InterPro" id="IPR011042">
    <property type="entry name" value="6-blade_b-propeller_TolB-like"/>
</dbReference>
<feature type="signal peptide" evidence="1">
    <location>
        <begin position="1"/>
        <end position="23"/>
    </location>
</feature>
<dbReference type="Proteomes" id="UP000001784">
    <property type="component" value="Chromosome"/>
</dbReference>
<evidence type="ECO:0000313" key="3">
    <source>
        <dbReference type="Proteomes" id="UP000001784"/>
    </source>
</evidence>
<evidence type="ECO:0000313" key="2">
    <source>
        <dbReference type="EMBL" id="ABK18293.1"/>
    </source>
</evidence>
<keyword evidence="1" id="KW-0732">Signal</keyword>
<proteinExistence type="predicted"/>
<dbReference type="KEGG" id="sfu:Sfum_2615"/>
<dbReference type="InParanoid" id="A0LLJ1"/>